<sequence>MRSTTVFTFLSLVSASLAGTYNRRLRTVGEGFYEDFTFEAIPDPTHGRVNYVNRETAERFNLTFGGGETFILRSDHDTPLDPAGPGRSSVRLKSVMQYVNHVAVFDIRHMPEGCGTWPAVWEVGDNWPHGGEIDILEGVNDKGPNAVTLHTNEGCMMHRDRQGQRTDSVVVEENCDVAAKGNVGCPTRLGDAKSYGTPFNANGGGHYAVERSPQFIKVWFWPRGDPALPEDAAKGAKVVNTDAWGEPAAFFPANSCNIDEKFGPQNIIINLTFCGDWAGSVFNQDGCLGDCIAHVNGNPSAFQNAFFDFASISTYLP</sequence>
<evidence type="ECO:0000313" key="4">
    <source>
        <dbReference type="Proteomes" id="UP000298030"/>
    </source>
</evidence>
<dbReference type="Proteomes" id="UP000298030">
    <property type="component" value="Unassembled WGS sequence"/>
</dbReference>
<dbReference type="OrthoDB" id="192832at2759"/>
<dbReference type="EMBL" id="QPFP01000065">
    <property type="protein sequence ID" value="TEB24543.1"/>
    <property type="molecule type" value="Genomic_DNA"/>
</dbReference>
<dbReference type="SUPFAM" id="SSF49899">
    <property type="entry name" value="Concanavalin A-like lectins/glucanases"/>
    <property type="match status" value="1"/>
</dbReference>
<evidence type="ECO:0000313" key="3">
    <source>
        <dbReference type="EMBL" id="TEB24543.1"/>
    </source>
</evidence>
<dbReference type="AlphaFoldDB" id="A0A4Y7SRP5"/>
<dbReference type="PANTHER" id="PTHR10963">
    <property type="entry name" value="GLYCOSYL HYDROLASE-RELATED"/>
    <property type="match status" value="1"/>
</dbReference>
<dbReference type="InterPro" id="IPR000757">
    <property type="entry name" value="Beta-glucanase-like"/>
</dbReference>
<organism evidence="3 4">
    <name type="scientific">Coprinellus micaceus</name>
    <name type="common">Glistening ink-cap mushroom</name>
    <name type="synonym">Coprinus micaceus</name>
    <dbReference type="NCBI Taxonomy" id="71717"/>
    <lineage>
        <taxon>Eukaryota</taxon>
        <taxon>Fungi</taxon>
        <taxon>Dikarya</taxon>
        <taxon>Basidiomycota</taxon>
        <taxon>Agaricomycotina</taxon>
        <taxon>Agaricomycetes</taxon>
        <taxon>Agaricomycetidae</taxon>
        <taxon>Agaricales</taxon>
        <taxon>Agaricineae</taxon>
        <taxon>Psathyrellaceae</taxon>
        <taxon>Coprinellus</taxon>
    </lineage>
</organism>
<proteinExistence type="predicted"/>
<dbReference type="GO" id="GO:0009251">
    <property type="term" value="P:glucan catabolic process"/>
    <property type="evidence" value="ECO:0007669"/>
    <property type="project" value="TreeGrafter"/>
</dbReference>
<dbReference type="InterPro" id="IPR050546">
    <property type="entry name" value="Glycosyl_Hydrlase_16"/>
</dbReference>
<accession>A0A4Y7SRP5</accession>
<keyword evidence="1" id="KW-0732">Signal</keyword>
<feature type="signal peptide" evidence="1">
    <location>
        <begin position="1"/>
        <end position="18"/>
    </location>
</feature>
<evidence type="ECO:0000256" key="1">
    <source>
        <dbReference type="SAM" id="SignalP"/>
    </source>
</evidence>
<name>A0A4Y7SRP5_COPMI</name>
<dbReference type="PROSITE" id="PS51762">
    <property type="entry name" value="GH16_2"/>
    <property type="match status" value="1"/>
</dbReference>
<protein>
    <submittedName>
        <fullName evidence="3">Laminarinase</fullName>
    </submittedName>
</protein>
<evidence type="ECO:0000259" key="2">
    <source>
        <dbReference type="PROSITE" id="PS51762"/>
    </source>
</evidence>
<feature type="domain" description="GH16" evidence="2">
    <location>
        <begin position="36"/>
        <end position="286"/>
    </location>
</feature>
<dbReference type="STRING" id="71717.A0A4Y7SRP5"/>
<keyword evidence="4" id="KW-1185">Reference proteome</keyword>
<dbReference type="InterPro" id="IPR013320">
    <property type="entry name" value="ConA-like_dom_sf"/>
</dbReference>
<comment type="caution">
    <text evidence="3">The sequence shown here is derived from an EMBL/GenBank/DDBJ whole genome shotgun (WGS) entry which is preliminary data.</text>
</comment>
<dbReference type="GO" id="GO:0004553">
    <property type="term" value="F:hydrolase activity, hydrolyzing O-glycosyl compounds"/>
    <property type="evidence" value="ECO:0007669"/>
    <property type="project" value="InterPro"/>
</dbReference>
<dbReference type="Pfam" id="PF26113">
    <property type="entry name" value="GH16_XgeA"/>
    <property type="match status" value="1"/>
</dbReference>
<reference evidence="3 4" key="1">
    <citation type="journal article" date="2019" name="Nat. Ecol. Evol.">
        <title>Megaphylogeny resolves global patterns of mushroom evolution.</title>
        <authorList>
            <person name="Varga T."/>
            <person name="Krizsan K."/>
            <person name="Foldi C."/>
            <person name="Dima B."/>
            <person name="Sanchez-Garcia M."/>
            <person name="Sanchez-Ramirez S."/>
            <person name="Szollosi G.J."/>
            <person name="Szarkandi J.G."/>
            <person name="Papp V."/>
            <person name="Albert L."/>
            <person name="Andreopoulos W."/>
            <person name="Angelini C."/>
            <person name="Antonin V."/>
            <person name="Barry K.W."/>
            <person name="Bougher N.L."/>
            <person name="Buchanan P."/>
            <person name="Buyck B."/>
            <person name="Bense V."/>
            <person name="Catcheside P."/>
            <person name="Chovatia M."/>
            <person name="Cooper J."/>
            <person name="Damon W."/>
            <person name="Desjardin D."/>
            <person name="Finy P."/>
            <person name="Geml J."/>
            <person name="Haridas S."/>
            <person name="Hughes K."/>
            <person name="Justo A."/>
            <person name="Karasinski D."/>
            <person name="Kautmanova I."/>
            <person name="Kiss B."/>
            <person name="Kocsube S."/>
            <person name="Kotiranta H."/>
            <person name="LaButti K.M."/>
            <person name="Lechner B.E."/>
            <person name="Liimatainen K."/>
            <person name="Lipzen A."/>
            <person name="Lukacs Z."/>
            <person name="Mihaltcheva S."/>
            <person name="Morgado L.N."/>
            <person name="Niskanen T."/>
            <person name="Noordeloos M.E."/>
            <person name="Ohm R.A."/>
            <person name="Ortiz-Santana B."/>
            <person name="Ovrebo C."/>
            <person name="Racz N."/>
            <person name="Riley R."/>
            <person name="Savchenko A."/>
            <person name="Shiryaev A."/>
            <person name="Soop K."/>
            <person name="Spirin V."/>
            <person name="Szebenyi C."/>
            <person name="Tomsovsky M."/>
            <person name="Tulloss R.E."/>
            <person name="Uehling J."/>
            <person name="Grigoriev I.V."/>
            <person name="Vagvolgyi C."/>
            <person name="Papp T."/>
            <person name="Martin F.M."/>
            <person name="Miettinen O."/>
            <person name="Hibbett D.S."/>
            <person name="Nagy L.G."/>
        </authorList>
    </citation>
    <scope>NUCLEOTIDE SEQUENCE [LARGE SCALE GENOMIC DNA]</scope>
    <source>
        <strain evidence="3 4">FP101781</strain>
    </source>
</reference>
<feature type="chain" id="PRO_5021356061" evidence="1">
    <location>
        <begin position="19"/>
        <end position="317"/>
    </location>
</feature>
<dbReference type="CDD" id="cd02181">
    <property type="entry name" value="GH16_fungal_Lam16A_glucanase"/>
    <property type="match status" value="1"/>
</dbReference>
<dbReference type="PANTHER" id="PTHR10963:SF24">
    <property type="entry name" value="GLYCOSIDASE C21B10.07-RELATED"/>
    <property type="match status" value="1"/>
</dbReference>
<dbReference type="Gene3D" id="2.60.120.200">
    <property type="match status" value="1"/>
</dbReference>
<gene>
    <name evidence="3" type="ORF">FA13DRAFT_1304417</name>
</gene>